<feature type="domain" description="Erythromycin biosynthesis protein CIII-like N-terminal" evidence="5">
    <location>
        <begin position="22"/>
        <end position="235"/>
    </location>
</feature>
<dbReference type="SUPFAM" id="SSF53756">
    <property type="entry name" value="UDP-Glycosyltransferase/glycogen phosphorylase"/>
    <property type="match status" value="1"/>
</dbReference>
<feature type="domain" description="Erythromycin biosynthesis protein CIII-like C-terminal" evidence="4">
    <location>
        <begin position="252"/>
        <end position="394"/>
    </location>
</feature>
<evidence type="ECO:0000256" key="3">
    <source>
        <dbReference type="ARBA" id="ARBA00022679"/>
    </source>
</evidence>
<evidence type="ECO:0000256" key="2">
    <source>
        <dbReference type="ARBA" id="ARBA00022676"/>
    </source>
</evidence>
<dbReference type="EMBL" id="JAGFNS010000020">
    <property type="protein sequence ID" value="MBO3741351.1"/>
    <property type="molecule type" value="Genomic_DNA"/>
</dbReference>
<dbReference type="PANTHER" id="PTHR48050">
    <property type="entry name" value="STEROL 3-BETA-GLUCOSYLTRANSFERASE"/>
    <property type="match status" value="1"/>
</dbReference>
<evidence type="ECO:0000259" key="5">
    <source>
        <dbReference type="Pfam" id="PF21036"/>
    </source>
</evidence>
<gene>
    <name evidence="6" type="ORF">J5X75_27965</name>
</gene>
<evidence type="ECO:0000256" key="1">
    <source>
        <dbReference type="ARBA" id="ARBA00006962"/>
    </source>
</evidence>
<organism evidence="6 7">
    <name type="scientific">Actinoplanes flavus</name>
    <dbReference type="NCBI Taxonomy" id="2820290"/>
    <lineage>
        <taxon>Bacteria</taxon>
        <taxon>Bacillati</taxon>
        <taxon>Actinomycetota</taxon>
        <taxon>Actinomycetes</taxon>
        <taxon>Micromonosporales</taxon>
        <taxon>Micromonosporaceae</taxon>
        <taxon>Actinoplanes</taxon>
    </lineage>
</organism>
<protein>
    <submittedName>
        <fullName evidence="6">DUF1205 domain-containing protein</fullName>
    </submittedName>
</protein>
<keyword evidence="2" id="KW-0328">Glycosyltransferase</keyword>
<dbReference type="InterPro" id="IPR050426">
    <property type="entry name" value="Glycosyltransferase_28"/>
</dbReference>
<dbReference type="Pfam" id="PF21036">
    <property type="entry name" value="EryCIII-like_N"/>
    <property type="match status" value="1"/>
</dbReference>
<name>A0ABS3URG1_9ACTN</name>
<dbReference type="InterPro" id="IPR048284">
    <property type="entry name" value="EryCIII-like_N"/>
</dbReference>
<dbReference type="PANTHER" id="PTHR48050:SF13">
    <property type="entry name" value="STEROL 3-BETA-GLUCOSYLTRANSFERASE UGT80A2"/>
    <property type="match status" value="1"/>
</dbReference>
<dbReference type="CDD" id="cd03784">
    <property type="entry name" value="GT1_Gtf-like"/>
    <property type="match status" value="1"/>
</dbReference>
<proteinExistence type="inferred from homology"/>
<dbReference type="InterPro" id="IPR002213">
    <property type="entry name" value="UDP_glucos_trans"/>
</dbReference>
<evidence type="ECO:0000313" key="6">
    <source>
        <dbReference type="EMBL" id="MBO3741351.1"/>
    </source>
</evidence>
<keyword evidence="7" id="KW-1185">Reference proteome</keyword>
<dbReference type="Proteomes" id="UP000679690">
    <property type="component" value="Unassembled WGS sequence"/>
</dbReference>
<comment type="similarity">
    <text evidence="1">Belongs to the glycosyltransferase 28 family.</text>
</comment>
<reference evidence="6 7" key="1">
    <citation type="submission" date="2021-03" db="EMBL/GenBank/DDBJ databases">
        <title>Actinoplanes flavus sp. nov., a novel actinomycete isolated from Coconut Palm rhizosphere soil.</title>
        <authorList>
            <person name="Luo X."/>
        </authorList>
    </citation>
    <scope>NUCLEOTIDE SEQUENCE [LARGE SCALE GENOMIC DNA]</scope>
    <source>
        <strain evidence="6 7">NEAU-H7</strain>
    </source>
</reference>
<accession>A0ABS3URG1</accession>
<sequence>MRVLFVPASTPSHYFPMVPLIWACRAAGHEICVVAQPWGDPLVVRSGTSMVTFAESFDTVAELARLRSEGTLGSTPSGPAGPLHQAMMRAQIRFAEEAAPEIVDLARDWRPDLVVADPIVLAAPLAAAAVGAPVVHHLWGPDYLRASAQHLYPGCGSAPEDWPEPLRELYARHGCEPAREIAVATVDSWPASMQIATTPARLPVRFVPYNGSGVVPRSVLAPPRGGRPRVLVTWGSMLAIREGVDTFPVLDVVKALQSHDAEVILAVIGADRQWTRDLPPDVTVVENVPLNAIMPSCDAVVHHGGAGSIMTAAYYGVPQVTLAVTLDTQTCSDRLAAAGAAIALDRRTATADTLADAVTTVLTSDRIRDAARALRAEVVAQPSPAEVAAQVTALAAGDAA</sequence>
<evidence type="ECO:0000259" key="4">
    <source>
        <dbReference type="Pfam" id="PF06722"/>
    </source>
</evidence>
<keyword evidence="3" id="KW-0808">Transferase</keyword>
<dbReference type="Pfam" id="PF06722">
    <property type="entry name" value="EryCIII-like_C"/>
    <property type="match status" value="1"/>
</dbReference>
<dbReference type="RefSeq" id="WP_208470492.1">
    <property type="nucleotide sequence ID" value="NZ_JAGFNS010000020.1"/>
</dbReference>
<comment type="caution">
    <text evidence="6">The sequence shown here is derived from an EMBL/GenBank/DDBJ whole genome shotgun (WGS) entry which is preliminary data.</text>
</comment>
<evidence type="ECO:0000313" key="7">
    <source>
        <dbReference type="Proteomes" id="UP000679690"/>
    </source>
</evidence>
<dbReference type="Gene3D" id="3.40.50.2000">
    <property type="entry name" value="Glycogen Phosphorylase B"/>
    <property type="match status" value="2"/>
</dbReference>
<dbReference type="InterPro" id="IPR010610">
    <property type="entry name" value="EryCIII-like_C"/>
</dbReference>